<dbReference type="SUPFAM" id="SSF54427">
    <property type="entry name" value="NTF2-like"/>
    <property type="match status" value="1"/>
</dbReference>
<dbReference type="Pfam" id="PF12680">
    <property type="entry name" value="SnoaL_2"/>
    <property type="match status" value="1"/>
</dbReference>
<dbReference type="RefSeq" id="WP_341368675.1">
    <property type="nucleotide sequence ID" value="NZ_CP150951.2"/>
</dbReference>
<dbReference type="InterPro" id="IPR037401">
    <property type="entry name" value="SnoaL-like"/>
</dbReference>
<evidence type="ECO:0000313" key="2">
    <source>
        <dbReference type="EMBL" id="WZC50573.1"/>
    </source>
</evidence>
<accession>A0ABZ2V8I8</accession>
<gene>
    <name evidence="2" type="ORF">AABB29_08145</name>
</gene>
<name>A0ABZ2V8I8_9RHOB</name>
<evidence type="ECO:0000313" key="3">
    <source>
        <dbReference type="Proteomes" id="UP001440612"/>
    </source>
</evidence>
<dbReference type="Proteomes" id="UP001440612">
    <property type="component" value="Chromosome"/>
</dbReference>
<proteinExistence type="predicted"/>
<sequence length="120" mass="12758">MNQMPLQISNFFLAMQAGPAGFERLGALFAPDATYAEPFSAQSTPHQGREAIMAAFQASRTDAFDDALISLGAVSVQDTQITVKWTCISQAIPGGQGSGTNVFEMQDGLIKSLVTTLDMP</sequence>
<dbReference type="EMBL" id="CP150951">
    <property type="protein sequence ID" value="WZC50573.1"/>
    <property type="molecule type" value="Genomic_DNA"/>
</dbReference>
<dbReference type="Gene3D" id="3.10.450.50">
    <property type="match status" value="1"/>
</dbReference>
<protein>
    <submittedName>
        <fullName evidence="2">Nuclear transport factor 2 family protein</fullName>
    </submittedName>
</protein>
<reference evidence="3" key="1">
    <citation type="submission" date="2024-04" db="EMBL/GenBank/DDBJ databases">
        <title>Phylogenomic analyses of a clade within the roseobacter group suggest taxonomic reassignments of species of the genera Aestuariivita, Citreicella, Loktanella, Nautella, Pelagibaca, Ruegeria, Thalassobius, Thiobacimonas and Tropicibacter, and the proposal o.</title>
        <authorList>
            <person name="Jeon C.O."/>
        </authorList>
    </citation>
    <scope>NUCLEOTIDE SEQUENCE [LARGE SCALE GENOMIC DNA]</scope>
    <source>
        <strain evidence="3">BS5-3</strain>
    </source>
</reference>
<feature type="domain" description="SnoaL-like" evidence="1">
    <location>
        <begin position="11"/>
        <end position="111"/>
    </location>
</feature>
<dbReference type="InterPro" id="IPR032710">
    <property type="entry name" value="NTF2-like_dom_sf"/>
</dbReference>
<organism evidence="2 3">
    <name type="scientific">Yoonia phaeophyticola</name>
    <dbReference type="NCBI Taxonomy" id="3137369"/>
    <lineage>
        <taxon>Bacteria</taxon>
        <taxon>Pseudomonadati</taxon>
        <taxon>Pseudomonadota</taxon>
        <taxon>Alphaproteobacteria</taxon>
        <taxon>Rhodobacterales</taxon>
        <taxon>Paracoccaceae</taxon>
        <taxon>Yoonia</taxon>
    </lineage>
</organism>
<evidence type="ECO:0000259" key="1">
    <source>
        <dbReference type="Pfam" id="PF12680"/>
    </source>
</evidence>
<keyword evidence="3" id="KW-1185">Reference proteome</keyword>